<evidence type="ECO:0000256" key="1">
    <source>
        <dbReference type="SAM" id="MobiDB-lite"/>
    </source>
</evidence>
<feature type="region of interest" description="Disordered" evidence="1">
    <location>
        <begin position="977"/>
        <end position="1003"/>
    </location>
</feature>
<feature type="compositionally biased region" description="Gly residues" evidence="1">
    <location>
        <begin position="540"/>
        <end position="553"/>
    </location>
</feature>
<feature type="region of interest" description="Disordered" evidence="1">
    <location>
        <begin position="531"/>
        <end position="570"/>
    </location>
</feature>
<feature type="compositionally biased region" description="Basic and acidic residues" evidence="1">
    <location>
        <begin position="31"/>
        <end position="43"/>
    </location>
</feature>
<feature type="compositionally biased region" description="Basic residues" evidence="1">
    <location>
        <begin position="1"/>
        <end position="12"/>
    </location>
</feature>
<reference evidence="2 3" key="1">
    <citation type="submission" date="2019-01" db="EMBL/GenBank/DDBJ databases">
        <authorList>
            <person name="Ferrante I. M."/>
        </authorList>
    </citation>
    <scope>NUCLEOTIDE SEQUENCE [LARGE SCALE GENOMIC DNA]</scope>
    <source>
        <strain evidence="2 3">B856</strain>
    </source>
</reference>
<feature type="compositionally biased region" description="Low complexity" evidence="1">
    <location>
        <begin position="325"/>
        <end position="373"/>
    </location>
</feature>
<feature type="region of interest" description="Disordered" evidence="1">
    <location>
        <begin position="1327"/>
        <end position="1359"/>
    </location>
</feature>
<feature type="region of interest" description="Disordered" evidence="1">
    <location>
        <begin position="301"/>
        <end position="381"/>
    </location>
</feature>
<feature type="compositionally biased region" description="Low complexity" evidence="1">
    <location>
        <begin position="102"/>
        <end position="114"/>
    </location>
</feature>
<feature type="compositionally biased region" description="Polar residues" evidence="1">
    <location>
        <begin position="16"/>
        <end position="28"/>
    </location>
</feature>
<feature type="compositionally biased region" description="Low complexity" evidence="1">
    <location>
        <begin position="132"/>
        <end position="148"/>
    </location>
</feature>
<evidence type="ECO:0000313" key="2">
    <source>
        <dbReference type="EMBL" id="VEU40155.1"/>
    </source>
</evidence>
<keyword evidence="3" id="KW-1185">Reference proteome</keyword>
<organism evidence="2 3">
    <name type="scientific">Pseudo-nitzschia multistriata</name>
    <dbReference type="NCBI Taxonomy" id="183589"/>
    <lineage>
        <taxon>Eukaryota</taxon>
        <taxon>Sar</taxon>
        <taxon>Stramenopiles</taxon>
        <taxon>Ochrophyta</taxon>
        <taxon>Bacillariophyta</taxon>
        <taxon>Bacillariophyceae</taxon>
        <taxon>Bacillariophycidae</taxon>
        <taxon>Bacillariales</taxon>
        <taxon>Bacillariaceae</taxon>
        <taxon>Pseudo-nitzschia</taxon>
    </lineage>
</organism>
<feature type="compositionally biased region" description="Basic residues" evidence="1">
    <location>
        <begin position="73"/>
        <end position="82"/>
    </location>
</feature>
<proteinExistence type="predicted"/>
<feature type="region of interest" description="Disordered" evidence="1">
    <location>
        <begin position="1252"/>
        <end position="1307"/>
    </location>
</feature>
<dbReference type="Proteomes" id="UP000291116">
    <property type="component" value="Unassembled WGS sequence"/>
</dbReference>
<name>A0A448ZDN2_9STRA</name>
<dbReference type="OrthoDB" id="49621at2759"/>
<feature type="compositionally biased region" description="Low complexity" evidence="1">
    <location>
        <begin position="554"/>
        <end position="565"/>
    </location>
</feature>
<feature type="compositionally biased region" description="Acidic residues" evidence="1">
    <location>
        <begin position="1064"/>
        <end position="1076"/>
    </location>
</feature>
<feature type="compositionally biased region" description="Basic and acidic residues" evidence="1">
    <location>
        <begin position="1286"/>
        <end position="1307"/>
    </location>
</feature>
<accession>A0A448ZDN2</accession>
<evidence type="ECO:0000313" key="3">
    <source>
        <dbReference type="Proteomes" id="UP000291116"/>
    </source>
</evidence>
<feature type="region of interest" description="Disordered" evidence="1">
    <location>
        <begin position="399"/>
        <end position="436"/>
    </location>
</feature>
<feature type="compositionally biased region" description="Basic residues" evidence="1">
    <location>
        <begin position="418"/>
        <end position="431"/>
    </location>
</feature>
<feature type="compositionally biased region" description="Polar residues" evidence="1">
    <location>
        <begin position="1348"/>
        <end position="1357"/>
    </location>
</feature>
<feature type="compositionally biased region" description="Basic and acidic residues" evidence="1">
    <location>
        <begin position="1252"/>
        <end position="1264"/>
    </location>
</feature>
<protein>
    <submittedName>
        <fullName evidence="2">Uncharacterized protein</fullName>
    </submittedName>
</protein>
<feature type="region of interest" description="Disordered" evidence="1">
    <location>
        <begin position="1016"/>
        <end position="1050"/>
    </location>
</feature>
<feature type="region of interest" description="Disordered" evidence="1">
    <location>
        <begin position="1062"/>
        <end position="1092"/>
    </location>
</feature>
<gene>
    <name evidence="2" type="ORF">PSNMU_V1.4_AUG-EV-PASAV3_0070330</name>
</gene>
<feature type="region of interest" description="Disordered" evidence="1">
    <location>
        <begin position="1138"/>
        <end position="1177"/>
    </location>
</feature>
<feature type="compositionally biased region" description="Low complexity" evidence="1">
    <location>
        <begin position="160"/>
        <end position="176"/>
    </location>
</feature>
<dbReference type="InterPro" id="IPR003903">
    <property type="entry name" value="UIM_dom"/>
</dbReference>
<feature type="compositionally biased region" description="Basic residues" evidence="1">
    <location>
        <begin position="177"/>
        <end position="189"/>
    </location>
</feature>
<feature type="region of interest" description="Disordered" evidence="1">
    <location>
        <begin position="1"/>
        <end position="282"/>
    </location>
</feature>
<sequence>MSQSRRRPKRQRTPTTIYTDDNPTTFTTKPKKGDDHQHHDDGHALPGEASPQGAAPNGETDARPSMPPPARRGPGRPPRKRSASGDDGPQQQPSKPQPQPEQQPQQQPQQQPHPHNTRATGKAPYYHASTLSSKAVSPAPSAARSATPTLVPDQSTTNKAPNQGGSPASPSGGVVVAKRKRGRPPKHRPREPVAAPGAGHTGSGSGTIRNGTIGSGNGTSNGTSTSSNGSARIGKGPPGETKPRQGPTAPPPASVPSSLAQRERPAPRPLPVRRASPDAWGTFLPHSVTLAPILPPVRSDDYHIGAGHHHRESADEGTQKPPAPAKATTPSATTATAATTAATATATATPSTTTATPTPTNATIPATTTTTPPERTGPGLRSAYPQVFAEGIPRASPCLATPFSSPRHSFEGAPSAPKHTKGKAQSQHHQRSCLPDWSPLYDPPVFFEDDYDPETGLLDLSTAMPVARTITAMAVRRPDHGYLVLGDSVGFVTIYSLGPDKVNLPVAQLESVACQQRGKREQDRLRADLRARWSKKGHRGGSGGGTGQGGTGHLGSHPSHASGSSHHPHNHCGPFCPPTGLFANGGRLKPGAQGPSRLRTQERSDAAIHALAMTEHRVVLSTGVELECLDVPSGVSLWVCPLAPNRVVTSLDMHLRTFDVLVSCSKAGEQASGHSSPPSSSLMLLQHSRNKVEICDASSPMLMESPSCTAIWDEGAPNRLLFDALSPRGQEHDLVLVSGGSIDSWKVACKTKIPPGTKAGNARPVATRLSQSPGGAYTLVASARGIRLYHTESLGLLHVYGDQLALHGRSVLWRDCWLAGTVCGAGSGLAPAGGGLPPSWLQCGDLLGARAAGEAQAQKPGPLPPYVIGVPHARGPKELCENLHVWRADRSGVVPAMSLPLPPRSGGALGIAGGRPGGDRIVLVTNDGRGHLLLPGMESDFAGSEYPPGYQVVTDNVEYLEEEDALDAFECGSDASRDTKAGGALAHGAPAGGDGEASSTEDEELLEAVRLSLLEHEEADEDAPVDILGGLGGGENDNDNGHPMDYLPCRPEPYLRQMIKTTAGDDEGPSSDDEEQRPEQETGSTDQRKSPGACETFVSVVLDPMPNVQKPKPVAEDCLSFTTTKVVMAVNPSLMISRQGVPASGRGSGPPPKAVADGKEAHFPRSASPREAATSDEKDVVAGLLGLSPRPPPAGHGFFGARNGGEGCSTEAPSLSAGVVEASCSACRGRQVLHSCGRRSLPIDYEEIARAEREKKEKEEEEKKRVRAEKRRLNDQKRREAKRQKQREAEEQRRREEEQRKEREEQARLQEAFASQDLHRHKRKEALVSYQAAHQSSTDSSREAVLSSPPQSVSNGHKQGAVGAAAAAAAATAFRHYLPSHQKPAAAFPEEYLSGYAAPVQSQAAAGANFQATYQAGNHLLAQQQQQPPETTAYPATDHPVARVSDAPSVASSEQAAFSRPTHSSEADLLLVFAGHNTAKTPTAATATPAALQTATAGLGAPNHGMEGGPASTAANQTYPSLSLFSASHGFDAVSTTIEDDQALAHVRKGIPSYASLRGQGDGTGGFWAASAPGANGTGR</sequence>
<dbReference type="PROSITE" id="PS50330">
    <property type="entry name" value="UIM"/>
    <property type="match status" value="1"/>
</dbReference>
<dbReference type="EMBL" id="CAACVS010000261">
    <property type="protein sequence ID" value="VEU40155.1"/>
    <property type="molecule type" value="Genomic_DNA"/>
</dbReference>
<feature type="compositionally biased region" description="Low complexity" evidence="1">
    <location>
        <begin position="220"/>
        <end position="230"/>
    </location>
</feature>